<feature type="transmembrane region" description="Helical" evidence="6">
    <location>
        <begin position="446"/>
        <end position="468"/>
    </location>
</feature>
<keyword evidence="2" id="KW-1003">Cell membrane</keyword>
<dbReference type="InterPro" id="IPR050250">
    <property type="entry name" value="Macrolide_Exporter_MacB"/>
</dbReference>
<dbReference type="NCBIfam" id="NF038404">
    <property type="entry name" value="perm_prefix_2"/>
    <property type="match status" value="1"/>
</dbReference>
<feature type="domain" description="ABC3 transporter permease C-terminal" evidence="7">
    <location>
        <begin position="358"/>
        <end position="473"/>
    </location>
</feature>
<feature type="transmembrane region" description="Helical" evidence="6">
    <location>
        <begin position="823"/>
        <end position="843"/>
    </location>
</feature>
<feature type="domain" description="ABC3 transporter permease C-terminal" evidence="7">
    <location>
        <begin position="741"/>
        <end position="853"/>
    </location>
</feature>
<protein>
    <submittedName>
        <fullName evidence="9">ABC transporter permease</fullName>
    </submittedName>
</protein>
<feature type="transmembrane region" description="Helical" evidence="6">
    <location>
        <begin position="398"/>
        <end position="426"/>
    </location>
</feature>
<keyword evidence="5 6" id="KW-0472">Membrane</keyword>
<dbReference type="Proteomes" id="UP001302349">
    <property type="component" value="Chromosome"/>
</dbReference>
<dbReference type="PANTHER" id="PTHR30572">
    <property type="entry name" value="MEMBRANE COMPONENT OF TRANSPORTER-RELATED"/>
    <property type="match status" value="1"/>
</dbReference>
<sequence length="860" mass="96965">MRALPPKYPLRFLRWFCREDYLDEIEGDLIELFEKRAEKSPERAKRRFMWDVVKSFRLRNIRSFKRSQNSNYTAMLKHTIILSFRSFRKYKTTFLINLAGLTSGLTCVLLIYLWVNHELSVDKFYKHADRLYQVFENREQSYGIWTAETNSGPMAADMQADFPEVEYVTGVASRGKATLTVGEKNIKSDYIYAGKDFFKVFSVTLLEGQADHVLADKSSIIISADMAERLFGDASNVVGKTIRFEHEQDFAVSGVFETAPLTSSFQHHIIISIDLIKDQYASVWNYNNTFVKTYLLLKPGTDADGLNKKLEGYIASKVNGETNRTAFVALYPDYYLHGKYENGQMVGGRITYVKLFSIIAGFILLIACINFTNLSTARASRRMKEVGIKKAMGSGRTALIYQYLGESILVAIISLMLALLTAYLLLPQFNVITGKQMVIDFDLKMVAGALLIAVVTGFLAGSYPAFYLSGFNPSTVLKGQLHRSIGELWARRGLVIFQFAITIVLITSVLVVYKQMDMLQSKDLGYNNDQVLIFPREGKLESISATTTFLAEVKNIPGVINGSSTDHDMTGHNSGTSGIYWEGKDPNDRSEFENLPVNYDLMETLGIELREGRTFDRAFGADSSKIIFNETAIRYMGLENPLGKTIKLWGEDRQIIGVVKDFHFESLHSEIKPVFFILTGEDGESFMVKITAGREKEVVGRLAELHTSFNPGFPFEPRFLDQDYQGQYQAEKRVSTLSGYFASLAIIISCMGLFGLAAFAAERRLKEIGIRRILGSSIGQIVYMLSASFSKMILVAIVIAIPFSYYIASSWLEGFAYRIDLEWWYFGVSGLLALAIAWAIVGWQTFKVASVNPTKCLRDE</sequence>
<evidence type="ECO:0000256" key="4">
    <source>
        <dbReference type="ARBA" id="ARBA00022989"/>
    </source>
</evidence>
<feature type="transmembrane region" description="Helical" evidence="6">
    <location>
        <begin position="781"/>
        <end position="803"/>
    </location>
</feature>
<name>A0ABZ0IR62_9BACT</name>
<dbReference type="InterPro" id="IPR003838">
    <property type="entry name" value="ABC3_permease_C"/>
</dbReference>
<evidence type="ECO:0000256" key="2">
    <source>
        <dbReference type="ARBA" id="ARBA00022475"/>
    </source>
</evidence>
<evidence type="ECO:0000256" key="3">
    <source>
        <dbReference type="ARBA" id="ARBA00022692"/>
    </source>
</evidence>
<reference evidence="9 10" key="1">
    <citation type="journal article" date="2023" name="Microbiol. Resour. Announc.">
        <title>Complete Genome Sequence of Imperialibacter roseus strain P4T.</title>
        <authorList>
            <person name="Tizabi D.R."/>
            <person name="Bachvaroff T."/>
            <person name="Hill R.T."/>
        </authorList>
    </citation>
    <scope>NUCLEOTIDE SEQUENCE [LARGE SCALE GENOMIC DNA]</scope>
    <source>
        <strain evidence="9 10">P4T</strain>
    </source>
</reference>
<dbReference type="InterPro" id="IPR047699">
    <property type="entry name" value="Permease_put_prefix"/>
</dbReference>
<dbReference type="EMBL" id="CP136051">
    <property type="protein sequence ID" value="WOK07543.1"/>
    <property type="molecule type" value="Genomic_DNA"/>
</dbReference>
<keyword evidence="3 6" id="KW-0812">Transmembrane</keyword>
<keyword evidence="4 6" id="KW-1133">Transmembrane helix</keyword>
<dbReference type="RefSeq" id="WP_317490219.1">
    <property type="nucleotide sequence ID" value="NZ_CP136051.1"/>
</dbReference>
<feature type="transmembrane region" description="Helical" evidence="6">
    <location>
        <begin position="737"/>
        <end position="760"/>
    </location>
</feature>
<evidence type="ECO:0000313" key="10">
    <source>
        <dbReference type="Proteomes" id="UP001302349"/>
    </source>
</evidence>
<comment type="subcellular location">
    <subcellularLocation>
        <location evidence="1">Cell membrane</location>
        <topology evidence="1">Multi-pass membrane protein</topology>
    </subcellularLocation>
</comment>
<feature type="transmembrane region" description="Helical" evidence="6">
    <location>
        <begin position="355"/>
        <end position="377"/>
    </location>
</feature>
<evidence type="ECO:0000256" key="6">
    <source>
        <dbReference type="SAM" id="Phobius"/>
    </source>
</evidence>
<feature type="transmembrane region" description="Helical" evidence="6">
    <location>
        <begin position="94"/>
        <end position="115"/>
    </location>
</feature>
<evidence type="ECO:0000256" key="1">
    <source>
        <dbReference type="ARBA" id="ARBA00004651"/>
    </source>
</evidence>
<accession>A0ABZ0IR62</accession>
<evidence type="ECO:0000259" key="7">
    <source>
        <dbReference type="Pfam" id="PF02687"/>
    </source>
</evidence>
<proteinExistence type="predicted"/>
<evidence type="ECO:0000313" key="9">
    <source>
        <dbReference type="EMBL" id="WOK07543.1"/>
    </source>
</evidence>
<dbReference type="InterPro" id="IPR025857">
    <property type="entry name" value="MacB_PCD"/>
</dbReference>
<dbReference type="Pfam" id="PF12704">
    <property type="entry name" value="MacB_PCD"/>
    <property type="match status" value="1"/>
</dbReference>
<evidence type="ECO:0000256" key="5">
    <source>
        <dbReference type="ARBA" id="ARBA00023136"/>
    </source>
</evidence>
<organism evidence="9 10">
    <name type="scientific">Imperialibacter roseus</name>
    <dbReference type="NCBI Taxonomy" id="1324217"/>
    <lineage>
        <taxon>Bacteria</taxon>
        <taxon>Pseudomonadati</taxon>
        <taxon>Bacteroidota</taxon>
        <taxon>Cytophagia</taxon>
        <taxon>Cytophagales</taxon>
        <taxon>Flammeovirgaceae</taxon>
        <taxon>Imperialibacter</taxon>
    </lineage>
</organism>
<keyword evidence="10" id="KW-1185">Reference proteome</keyword>
<feature type="domain" description="MacB-like periplasmic core" evidence="8">
    <location>
        <begin position="95"/>
        <end position="311"/>
    </location>
</feature>
<evidence type="ECO:0000259" key="8">
    <source>
        <dbReference type="Pfam" id="PF12704"/>
    </source>
</evidence>
<dbReference type="PANTHER" id="PTHR30572:SF18">
    <property type="entry name" value="ABC-TYPE MACROLIDE FAMILY EXPORT SYSTEM PERMEASE COMPONENT 2"/>
    <property type="match status" value="1"/>
</dbReference>
<dbReference type="Pfam" id="PF02687">
    <property type="entry name" value="FtsX"/>
    <property type="match status" value="2"/>
</dbReference>
<gene>
    <name evidence="9" type="ORF">RT717_02770</name>
</gene>
<feature type="transmembrane region" description="Helical" evidence="6">
    <location>
        <begin position="489"/>
        <end position="513"/>
    </location>
</feature>